<dbReference type="Gene3D" id="3.40.630.30">
    <property type="match status" value="1"/>
</dbReference>
<evidence type="ECO:0000259" key="14">
    <source>
        <dbReference type="PROSITE" id="PS51731"/>
    </source>
</evidence>
<evidence type="ECO:0000256" key="1">
    <source>
        <dbReference type="ARBA" id="ARBA00002294"/>
    </source>
</evidence>
<dbReference type="OrthoDB" id="5585968at2759"/>
<dbReference type="PIRSF" id="PIRSF007892">
    <property type="entry name" value="NAGS_fungal"/>
    <property type="match status" value="1"/>
</dbReference>
<reference evidence="15 16" key="1">
    <citation type="submission" date="2016-08" db="EMBL/GenBank/DDBJ databases">
        <title>Draft genome sequence of allopolyploid Zygosaccharomyces rouxii.</title>
        <authorList>
            <person name="Watanabe J."/>
            <person name="Uehara K."/>
            <person name="Mogi Y."/>
            <person name="Tsukioka Y."/>
        </authorList>
    </citation>
    <scope>NUCLEOTIDE SEQUENCE [LARGE SCALE GENOMIC DNA]</scope>
    <source>
        <strain evidence="15 16">NBRC 110957</strain>
    </source>
</reference>
<dbReference type="Proteomes" id="UP000187013">
    <property type="component" value="Unassembled WGS sequence"/>
</dbReference>
<dbReference type="eggNOG" id="KOG2436">
    <property type="taxonomic scope" value="Eukaryota"/>
</dbReference>
<feature type="domain" description="N-acetyltransferase" evidence="14">
    <location>
        <begin position="397"/>
        <end position="563"/>
    </location>
</feature>
<comment type="similarity">
    <text evidence="4 13">Belongs to the acetyltransferase family.</text>
</comment>
<evidence type="ECO:0000256" key="13">
    <source>
        <dbReference type="PIRNR" id="PIRNR007892"/>
    </source>
</evidence>
<keyword evidence="7 13" id="KW-0028">Amino-acid biosynthesis</keyword>
<dbReference type="UniPathway" id="UPA00068">
    <property type="reaction ID" value="UER00106"/>
</dbReference>
<dbReference type="GO" id="GO:0005759">
    <property type="term" value="C:mitochondrial matrix"/>
    <property type="evidence" value="ECO:0007669"/>
    <property type="project" value="TreeGrafter"/>
</dbReference>
<evidence type="ECO:0000313" key="16">
    <source>
        <dbReference type="Proteomes" id="UP000187013"/>
    </source>
</evidence>
<dbReference type="Pfam" id="PF04768">
    <property type="entry name" value="NAT"/>
    <property type="match status" value="1"/>
</dbReference>
<gene>
    <name evidence="15" type="ORF">ZYGR_0AD06550</name>
</gene>
<keyword evidence="9" id="KW-0809">Transit peptide</keyword>
<organism evidence="15 16">
    <name type="scientific">Zygosaccharomyces rouxii</name>
    <dbReference type="NCBI Taxonomy" id="4956"/>
    <lineage>
        <taxon>Eukaryota</taxon>
        <taxon>Fungi</taxon>
        <taxon>Dikarya</taxon>
        <taxon>Ascomycota</taxon>
        <taxon>Saccharomycotina</taxon>
        <taxon>Saccharomycetes</taxon>
        <taxon>Saccharomycetales</taxon>
        <taxon>Saccharomycetaceae</taxon>
        <taxon>Zygosaccharomyces</taxon>
    </lineage>
</organism>
<evidence type="ECO:0000256" key="9">
    <source>
        <dbReference type="ARBA" id="ARBA00022946"/>
    </source>
</evidence>
<sequence length="572" mass="66031">MMWQRLLGQRLGYQQPNALSKNVILSVLNSTATKREARDYLTKYTDGSDKHNYCLLLIRHLQNISQKNLHKLSGTITRLRMLGLKPICVIPPSNHVDKQAESWDKLLSWAELRPLHLFDSLSVGSDGSVESVLQSQRSMLEQSDHLVPILRPYMYDKSTARQSMVPESIQFFRGLCNGQIPHIDKFFILNNIGGIPSNERHENSHVFINLSQEFNHISSLLSNQLAQLRNREPNSEDLLDRMAVHMKEEEYSLLELKWKEHIEDLQLMNVVLSNLSNSSTGLITTTRAASLAHNSNNPLLHNLLTDRSLISSSLPRFKKRHESLESNDDHAWYELPGDLDEEVREREIRDTNHVKMAENLQDAIFVTTVLKKGIHIKIYNDSTLTAENSVGLPNVPYDCADYVNDSKLNLTKLKRILDQSFGRELDLKHYMNRVNGRIASVIVIGDYEGIAILTYEGPKENQFVYLDKFAVMPHLKGSLGISDIIFNLMFKLFPKELLWRSRRDNVVNKWYFQRSVAVMDLSMDLSDHDKQPSQFKLFYYGDPEAAFKSFNNKDRLKEYARYVRDIKPSWAK</sequence>
<comment type="caution">
    <text evidence="15">The sequence shown here is derived from an EMBL/GenBank/DDBJ whole genome shotgun (WGS) entry which is preliminary data.</text>
</comment>
<comment type="catalytic activity">
    <reaction evidence="12 13">
        <text>L-glutamate + acetyl-CoA = N-acetyl-L-glutamate + CoA + H(+)</text>
        <dbReference type="Rhea" id="RHEA:24292"/>
        <dbReference type="ChEBI" id="CHEBI:15378"/>
        <dbReference type="ChEBI" id="CHEBI:29985"/>
        <dbReference type="ChEBI" id="CHEBI:44337"/>
        <dbReference type="ChEBI" id="CHEBI:57287"/>
        <dbReference type="ChEBI" id="CHEBI:57288"/>
        <dbReference type="EC" id="2.3.1.1"/>
    </reaction>
</comment>
<comment type="function">
    <text evidence="1 13">N-acetylglutamate synthase involved in arginine biosynthesis.</text>
</comment>
<comment type="pathway">
    <text evidence="3 13">Amino-acid biosynthesis; L-arginine biosynthesis; N(2)-acetyl-L-ornithine from L-glutamate: step 1/4.</text>
</comment>
<evidence type="ECO:0000256" key="7">
    <source>
        <dbReference type="ARBA" id="ARBA00022605"/>
    </source>
</evidence>
<dbReference type="InterPro" id="IPR006855">
    <property type="entry name" value="Vertebrate-like_GNAT_dom"/>
</dbReference>
<protein>
    <recommendedName>
        <fullName evidence="6 13">Amino-acid acetyltransferase, mitochondrial</fullName>
        <ecNumber evidence="5 13">2.3.1.1</ecNumber>
    </recommendedName>
    <alternativeName>
        <fullName evidence="13">Glutamate N-acetyltransferase</fullName>
    </alternativeName>
    <alternativeName>
        <fullName evidence="13">N-acetylglutamate synthase</fullName>
    </alternativeName>
</protein>
<dbReference type="PROSITE" id="PS51731">
    <property type="entry name" value="GNAT_NAGS"/>
    <property type="match status" value="1"/>
</dbReference>
<dbReference type="EMBL" id="BDGX01000030">
    <property type="protein sequence ID" value="GAV51472.1"/>
    <property type="molecule type" value="Genomic_DNA"/>
</dbReference>
<evidence type="ECO:0000256" key="8">
    <source>
        <dbReference type="ARBA" id="ARBA00022679"/>
    </source>
</evidence>
<dbReference type="GO" id="GO:0006526">
    <property type="term" value="P:L-arginine biosynthetic process"/>
    <property type="evidence" value="ECO:0007669"/>
    <property type="project" value="UniProtKB-UniPathway"/>
</dbReference>
<keyword evidence="8 13" id="KW-0808">Transferase</keyword>
<accession>A0A1Q3A6Z3</accession>
<name>A0A1Q3A6Z3_ZYGRO</name>
<evidence type="ECO:0000256" key="5">
    <source>
        <dbReference type="ARBA" id="ARBA00012697"/>
    </source>
</evidence>
<evidence type="ECO:0000256" key="11">
    <source>
        <dbReference type="ARBA" id="ARBA00023315"/>
    </source>
</evidence>
<evidence type="ECO:0000313" key="15">
    <source>
        <dbReference type="EMBL" id="GAV51472.1"/>
    </source>
</evidence>
<keyword evidence="10 13" id="KW-0496">Mitochondrion</keyword>
<evidence type="ECO:0000256" key="3">
    <source>
        <dbReference type="ARBA" id="ARBA00004925"/>
    </source>
</evidence>
<dbReference type="PANTHER" id="PTHR23342:SF4">
    <property type="entry name" value="AMINO-ACID ACETYLTRANSFERASE, MITOCHONDRIAL"/>
    <property type="match status" value="1"/>
</dbReference>
<dbReference type="GO" id="GO:0004042">
    <property type="term" value="F:L-glutamate N-acetyltransferase activity"/>
    <property type="evidence" value="ECO:0007669"/>
    <property type="project" value="InterPro"/>
</dbReference>
<evidence type="ECO:0000256" key="2">
    <source>
        <dbReference type="ARBA" id="ARBA00004173"/>
    </source>
</evidence>
<proteinExistence type="inferred from homology"/>
<evidence type="ECO:0000256" key="6">
    <source>
        <dbReference type="ARBA" id="ARBA00018802"/>
    </source>
</evidence>
<keyword evidence="11 13" id="KW-0012">Acyltransferase</keyword>
<comment type="subcellular location">
    <subcellularLocation>
        <location evidence="2 13">Mitochondrion</location>
    </subcellularLocation>
</comment>
<evidence type="ECO:0000256" key="10">
    <source>
        <dbReference type="ARBA" id="ARBA00023128"/>
    </source>
</evidence>
<evidence type="ECO:0000256" key="12">
    <source>
        <dbReference type="ARBA" id="ARBA00048372"/>
    </source>
</evidence>
<dbReference type="AlphaFoldDB" id="A0A1Q3A6Z3"/>
<evidence type="ECO:0000256" key="4">
    <source>
        <dbReference type="ARBA" id="ARBA00008694"/>
    </source>
</evidence>
<dbReference type="InterPro" id="IPR011190">
    <property type="entry name" value="GlcNAc_Synth_fun"/>
</dbReference>
<dbReference type="PANTHER" id="PTHR23342">
    <property type="entry name" value="N-ACETYLGLUTAMATE SYNTHASE"/>
    <property type="match status" value="1"/>
</dbReference>
<dbReference type="GO" id="GO:0006592">
    <property type="term" value="P:ornithine biosynthetic process"/>
    <property type="evidence" value="ECO:0007669"/>
    <property type="project" value="TreeGrafter"/>
</dbReference>
<dbReference type="EC" id="2.3.1.1" evidence="5 13"/>